<dbReference type="EMBL" id="BGPR01048057">
    <property type="protein sequence ID" value="GBO25076.1"/>
    <property type="molecule type" value="Genomic_DNA"/>
</dbReference>
<proteinExistence type="inferred from homology"/>
<dbReference type="GO" id="GO:0007018">
    <property type="term" value="P:microtubule-based movement"/>
    <property type="evidence" value="ECO:0007669"/>
    <property type="project" value="InterPro"/>
</dbReference>
<feature type="domain" description="Kinesin motor" evidence="4">
    <location>
        <begin position="1"/>
        <end position="94"/>
    </location>
</feature>
<comment type="subcellular location">
    <subcellularLocation>
        <location evidence="1">Cytoplasm</location>
        <location evidence="1">Cytoskeleton</location>
    </subcellularLocation>
</comment>
<keyword evidence="2" id="KW-0206">Cytoskeleton</keyword>
<sequence>MTFSETTVHLHPSQLKFAVSGLQQHGILGTEGSGTSPGVYLRDDPIFGAQLINQSELRAPTAEKAAYLLDAALAARSRGNESSLGFQKICSSSI</sequence>
<gene>
    <name evidence="5" type="ORF">AVEN_76787_1</name>
</gene>
<reference evidence="5 6" key="1">
    <citation type="journal article" date="2019" name="Sci. Rep.">
        <title>Orb-weaving spider Araneus ventricosus genome elucidates the spidroin gene catalogue.</title>
        <authorList>
            <person name="Kono N."/>
            <person name="Nakamura H."/>
            <person name="Ohtoshi R."/>
            <person name="Moran D.A.P."/>
            <person name="Shinohara A."/>
            <person name="Yoshida Y."/>
            <person name="Fujiwara M."/>
            <person name="Mori M."/>
            <person name="Tomita M."/>
            <person name="Arakawa K."/>
        </authorList>
    </citation>
    <scope>NUCLEOTIDE SEQUENCE [LARGE SCALE GENOMIC DNA]</scope>
</reference>
<dbReference type="GO" id="GO:0015630">
    <property type="term" value="C:microtubule cytoskeleton"/>
    <property type="evidence" value="ECO:0007669"/>
    <property type="project" value="UniProtKB-ARBA"/>
</dbReference>
<dbReference type="PROSITE" id="PS50067">
    <property type="entry name" value="KINESIN_MOTOR_2"/>
    <property type="match status" value="1"/>
</dbReference>
<dbReference type="InterPro" id="IPR001752">
    <property type="entry name" value="Kinesin_motor_dom"/>
</dbReference>
<evidence type="ECO:0000256" key="2">
    <source>
        <dbReference type="ARBA" id="ARBA00023212"/>
    </source>
</evidence>
<name>A0A4Y2VLL3_ARAVE</name>
<evidence type="ECO:0000313" key="6">
    <source>
        <dbReference type="Proteomes" id="UP000499080"/>
    </source>
</evidence>
<comment type="caution">
    <text evidence="3">Lacks conserved residue(s) required for the propagation of feature annotation.</text>
</comment>
<evidence type="ECO:0000313" key="5">
    <source>
        <dbReference type="EMBL" id="GBO25076.1"/>
    </source>
</evidence>
<evidence type="ECO:0000256" key="1">
    <source>
        <dbReference type="ARBA" id="ARBA00004245"/>
    </source>
</evidence>
<dbReference type="GO" id="GO:0003777">
    <property type="term" value="F:microtubule motor activity"/>
    <property type="evidence" value="ECO:0007669"/>
    <property type="project" value="InterPro"/>
</dbReference>
<dbReference type="InterPro" id="IPR027640">
    <property type="entry name" value="Kinesin-like_fam"/>
</dbReference>
<dbReference type="AlphaFoldDB" id="A0A4Y2VLL3"/>
<accession>A0A4Y2VLL3</accession>
<dbReference type="Proteomes" id="UP000499080">
    <property type="component" value="Unassembled WGS sequence"/>
</dbReference>
<keyword evidence="6" id="KW-1185">Reference proteome</keyword>
<dbReference type="PANTHER" id="PTHR21608:SF7">
    <property type="entry name" value="KINESIN-LIKE PROTEIN CG14535"/>
    <property type="match status" value="1"/>
</dbReference>
<dbReference type="PANTHER" id="PTHR21608">
    <property type="entry name" value="KINESIN-LIKE PROTEIN CG14535"/>
    <property type="match status" value="1"/>
</dbReference>
<protein>
    <recommendedName>
        <fullName evidence="4">Kinesin motor domain-containing protein</fullName>
    </recommendedName>
</protein>
<dbReference type="GO" id="GO:0005524">
    <property type="term" value="F:ATP binding"/>
    <property type="evidence" value="ECO:0007669"/>
    <property type="project" value="InterPro"/>
</dbReference>
<keyword evidence="2" id="KW-0963">Cytoplasm</keyword>
<evidence type="ECO:0000256" key="3">
    <source>
        <dbReference type="PROSITE-ProRule" id="PRU00283"/>
    </source>
</evidence>
<dbReference type="GO" id="GO:0008017">
    <property type="term" value="F:microtubule binding"/>
    <property type="evidence" value="ECO:0007669"/>
    <property type="project" value="InterPro"/>
</dbReference>
<evidence type="ECO:0000259" key="4">
    <source>
        <dbReference type="PROSITE" id="PS50067"/>
    </source>
</evidence>
<comment type="caution">
    <text evidence="5">The sequence shown here is derived from an EMBL/GenBank/DDBJ whole genome shotgun (WGS) entry which is preliminary data.</text>
</comment>
<comment type="similarity">
    <text evidence="3">Belongs to the TRAFAC class myosin-kinesin ATPase superfamily. Kinesin family.</text>
</comment>
<organism evidence="5 6">
    <name type="scientific">Araneus ventricosus</name>
    <name type="common">Orbweaver spider</name>
    <name type="synonym">Epeira ventricosa</name>
    <dbReference type="NCBI Taxonomy" id="182803"/>
    <lineage>
        <taxon>Eukaryota</taxon>
        <taxon>Metazoa</taxon>
        <taxon>Ecdysozoa</taxon>
        <taxon>Arthropoda</taxon>
        <taxon>Chelicerata</taxon>
        <taxon>Arachnida</taxon>
        <taxon>Araneae</taxon>
        <taxon>Araneomorphae</taxon>
        <taxon>Entelegynae</taxon>
        <taxon>Araneoidea</taxon>
        <taxon>Araneidae</taxon>
        <taxon>Araneus</taxon>
    </lineage>
</organism>